<keyword evidence="3" id="KW-0460">Magnesium</keyword>
<dbReference type="Pfam" id="PF02775">
    <property type="entry name" value="TPP_enzyme_C"/>
    <property type="match status" value="1"/>
</dbReference>
<keyword evidence="2" id="KW-0479">Metal-binding</keyword>
<dbReference type="GO" id="GO:0046872">
    <property type="term" value="F:metal ion binding"/>
    <property type="evidence" value="ECO:0007669"/>
    <property type="project" value="UniProtKB-KW"/>
</dbReference>
<accession>A0A3Q0J0L4</accession>
<evidence type="ECO:0000256" key="1">
    <source>
        <dbReference type="ARBA" id="ARBA00001964"/>
    </source>
</evidence>
<dbReference type="PANTHER" id="PTHR43710">
    <property type="entry name" value="2-HYDROXYACYL-COA LYASE"/>
    <property type="match status" value="1"/>
</dbReference>
<dbReference type="STRING" id="121845.A0A3Q0J0L4"/>
<protein>
    <recommendedName>
        <fullName evidence="7">2-hydroxyacyl-CoA lyase</fullName>
        <ecNumber evidence="7">4.1.2.63</ecNumber>
    </recommendedName>
</protein>
<dbReference type="KEGG" id="dci:103512858"/>
<dbReference type="InterPro" id="IPR029061">
    <property type="entry name" value="THDP-binding"/>
</dbReference>
<dbReference type="Proteomes" id="UP000079169">
    <property type="component" value="Unplaced"/>
</dbReference>
<keyword evidence="9" id="KW-1185">Reference proteome</keyword>
<evidence type="ECO:0000256" key="4">
    <source>
        <dbReference type="ARBA" id="ARBA00023239"/>
    </source>
</evidence>
<comment type="catalytic activity">
    <reaction evidence="5">
        <text>a 2-hydroxy-3-methyl fatty acyl-CoA = a 2-methyl-branched fatty aldehyde + formyl-CoA</text>
        <dbReference type="Rhea" id="RHEA:25375"/>
        <dbReference type="ChEBI" id="CHEBI:49188"/>
        <dbReference type="ChEBI" id="CHEBI:57376"/>
        <dbReference type="ChEBI" id="CHEBI:58783"/>
        <dbReference type="EC" id="4.1.2.63"/>
    </reaction>
    <physiologicalReaction direction="left-to-right" evidence="5">
        <dbReference type="Rhea" id="RHEA:25376"/>
    </physiologicalReaction>
</comment>
<comment type="cofactor">
    <cofactor evidence="1">
        <name>thiamine diphosphate</name>
        <dbReference type="ChEBI" id="CHEBI:58937"/>
    </cofactor>
</comment>
<sequence length="208" mass="22640">MIQDESVPLNYYAAIHAVQVSIPDNCIIVGEGANTMDIGRSLLLNNLPRHRLDAGTFGTMGVGLGFALAAALYCNHYAPGKRVVCVQGDSAFGFSGMELETLVRYRLPVILVIVNNNGIYGGFDEATYASIVESGEVTTVSPPTSLGPSLRYEKMMAVFGHDGYLCTTVPQIKQAMKKCLQVKTNRHYRDRGFGLCLVEEWLQAVCAL</sequence>
<gene>
    <name evidence="10" type="primary">LOC103512858</name>
</gene>
<dbReference type="PaxDb" id="121845-A0A3Q0J0L4"/>
<dbReference type="PANTHER" id="PTHR43710:SF2">
    <property type="entry name" value="2-HYDROXYACYL-COA LYASE 1"/>
    <property type="match status" value="1"/>
</dbReference>
<name>A0A3Q0J0L4_DIACI</name>
<evidence type="ECO:0000313" key="10">
    <source>
        <dbReference type="RefSeq" id="XP_026682019.1"/>
    </source>
</evidence>
<dbReference type="SUPFAM" id="SSF52518">
    <property type="entry name" value="Thiamin diphosphate-binding fold (THDP-binding)"/>
    <property type="match status" value="1"/>
</dbReference>
<dbReference type="GO" id="GO:0005777">
    <property type="term" value="C:peroxisome"/>
    <property type="evidence" value="ECO:0007669"/>
    <property type="project" value="TreeGrafter"/>
</dbReference>
<dbReference type="GO" id="GO:0106359">
    <property type="term" value="F:2-hydroxyacyl-CoA lyase activity"/>
    <property type="evidence" value="ECO:0007669"/>
    <property type="project" value="UniProtKB-EC"/>
</dbReference>
<dbReference type="EC" id="4.1.2.63" evidence="7"/>
<dbReference type="RefSeq" id="XP_026682019.1">
    <property type="nucleotide sequence ID" value="XM_026826218.1"/>
</dbReference>
<dbReference type="Gene3D" id="3.40.50.970">
    <property type="match status" value="1"/>
</dbReference>
<dbReference type="InterPro" id="IPR045025">
    <property type="entry name" value="HACL1-like"/>
</dbReference>
<evidence type="ECO:0000313" key="9">
    <source>
        <dbReference type="Proteomes" id="UP000079169"/>
    </source>
</evidence>
<keyword evidence="4" id="KW-0456">Lyase</keyword>
<proteinExistence type="predicted"/>
<dbReference type="GO" id="GO:0030976">
    <property type="term" value="F:thiamine pyrophosphate binding"/>
    <property type="evidence" value="ECO:0007669"/>
    <property type="project" value="InterPro"/>
</dbReference>
<evidence type="ECO:0000256" key="3">
    <source>
        <dbReference type="ARBA" id="ARBA00022842"/>
    </source>
</evidence>
<dbReference type="CDD" id="cd02004">
    <property type="entry name" value="TPP_BZL_OCoD_HPCL"/>
    <property type="match status" value="1"/>
</dbReference>
<evidence type="ECO:0000256" key="5">
    <source>
        <dbReference type="ARBA" id="ARBA00044451"/>
    </source>
</evidence>
<dbReference type="InterPro" id="IPR011766">
    <property type="entry name" value="TPP_enzyme_TPP-bd"/>
</dbReference>
<evidence type="ECO:0000256" key="6">
    <source>
        <dbReference type="ARBA" id="ARBA00044454"/>
    </source>
</evidence>
<evidence type="ECO:0000259" key="8">
    <source>
        <dbReference type="Pfam" id="PF02775"/>
    </source>
</evidence>
<dbReference type="AlphaFoldDB" id="A0A3Q0J0L4"/>
<evidence type="ECO:0000256" key="2">
    <source>
        <dbReference type="ARBA" id="ARBA00022723"/>
    </source>
</evidence>
<feature type="domain" description="Thiamine pyrophosphate enzyme TPP-binding" evidence="8">
    <location>
        <begin position="32"/>
        <end position="182"/>
    </location>
</feature>
<reference evidence="10" key="1">
    <citation type="submission" date="2025-08" db="UniProtKB">
        <authorList>
            <consortium name="RefSeq"/>
        </authorList>
    </citation>
    <scope>IDENTIFICATION</scope>
</reference>
<organism evidence="9 10">
    <name type="scientific">Diaphorina citri</name>
    <name type="common">Asian citrus psyllid</name>
    <dbReference type="NCBI Taxonomy" id="121845"/>
    <lineage>
        <taxon>Eukaryota</taxon>
        <taxon>Metazoa</taxon>
        <taxon>Ecdysozoa</taxon>
        <taxon>Arthropoda</taxon>
        <taxon>Hexapoda</taxon>
        <taxon>Insecta</taxon>
        <taxon>Pterygota</taxon>
        <taxon>Neoptera</taxon>
        <taxon>Paraneoptera</taxon>
        <taxon>Hemiptera</taxon>
        <taxon>Sternorrhyncha</taxon>
        <taxon>Psylloidea</taxon>
        <taxon>Psyllidae</taxon>
        <taxon>Diaphorininae</taxon>
        <taxon>Diaphorina</taxon>
    </lineage>
</organism>
<comment type="catalytic activity">
    <reaction evidence="6">
        <text>an (R)-2-hydroxy-long-chain-fatty acyl-CoA = a long-chain fatty aldehyde + formyl-CoA</text>
        <dbReference type="Rhea" id="RHEA:67444"/>
        <dbReference type="ChEBI" id="CHEBI:17176"/>
        <dbReference type="ChEBI" id="CHEBI:57376"/>
        <dbReference type="ChEBI" id="CHEBI:170012"/>
        <dbReference type="EC" id="4.1.2.63"/>
    </reaction>
    <physiologicalReaction direction="left-to-right" evidence="6">
        <dbReference type="Rhea" id="RHEA:67445"/>
    </physiologicalReaction>
</comment>
<evidence type="ECO:0000256" key="7">
    <source>
        <dbReference type="ARBA" id="ARBA00044518"/>
    </source>
</evidence>
<dbReference type="GO" id="GO:0001561">
    <property type="term" value="P:fatty acid alpha-oxidation"/>
    <property type="evidence" value="ECO:0007669"/>
    <property type="project" value="TreeGrafter"/>
</dbReference>
<dbReference type="GeneID" id="103512858"/>